<keyword evidence="2" id="KW-0597">Phosphoprotein</keyword>
<dbReference type="Pfam" id="PF00072">
    <property type="entry name" value="Response_reg"/>
    <property type="match status" value="1"/>
</dbReference>
<dbReference type="InterPro" id="IPR011006">
    <property type="entry name" value="CheY-like_superfamily"/>
</dbReference>
<dbReference type="SUPFAM" id="SSF46894">
    <property type="entry name" value="C-terminal effector domain of the bipartite response regulators"/>
    <property type="match status" value="1"/>
</dbReference>
<keyword evidence="1" id="KW-0238">DNA-binding</keyword>
<sequence length="205" mass="22097">MRVLVADAHPLFRDALVRAIAGYRMIELAHATDELAGVREAVERHRPDVVVIDRELLAGDLVEPADDLAGGARLLLLAAEVTPDDVYRALEHGVAGYVSKDAHADAVGEAVLAVGRGETRLDATSQTLVAGEIRLRGRDERPQLSRREQQILELIADGQTAPQVAAMLHISTATVKTHLLHLYEKLGVAERAAAVAVGMRFGLLE</sequence>
<dbReference type="CDD" id="cd06170">
    <property type="entry name" value="LuxR_C_like"/>
    <property type="match status" value="1"/>
</dbReference>
<protein>
    <submittedName>
        <fullName evidence="5">Response regulator transcription factor</fullName>
    </submittedName>
</protein>
<evidence type="ECO:0000256" key="1">
    <source>
        <dbReference type="ARBA" id="ARBA00023125"/>
    </source>
</evidence>
<keyword evidence="6" id="KW-1185">Reference proteome</keyword>
<feature type="modified residue" description="4-aspartylphosphate" evidence="2">
    <location>
        <position position="53"/>
    </location>
</feature>
<feature type="domain" description="HTH luxR-type" evidence="3">
    <location>
        <begin position="137"/>
        <end position="202"/>
    </location>
</feature>
<reference evidence="6" key="1">
    <citation type="submission" date="2023-07" db="EMBL/GenBank/DDBJ databases">
        <title>Conexibacter stalactiti sp. nov., isolated from stalactites in a lava cave and emended description of the genus Conexibacter.</title>
        <authorList>
            <person name="Lee S.D."/>
        </authorList>
    </citation>
    <scope>NUCLEOTIDE SEQUENCE [LARGE SCALE GENOMIC DNA]</scope>
    <source>
        <strain evidence="6">KCTC 39840</strain>
    </source>
</reference>
<dbReference type="PRINTS" id="PR00038">
    <property type="entry name" value="HTHLUXR"/>
</dbReference>
<dbReference type="Proteomes" id="UP001284601">
    <property type="component" value="Unassembled WGS sequence"/>
</dbReference>
<dbReference type="RefSeq" id="WP_318595626.1">
    <property type="nucleotide sequence ID" value="NZ_JAWSTH010000004.1"/>
</dbReference>
<dbReference type="SMART" id="SM00448">
    <property type="entry name" value="REC"/>
    <property type="match status" value="1"/>
</dbReference>
<name>A0ABU4HJC4_9ACTN</name>
<dbReference type="SMART" id="SM00421">
    <property type="entry name" value="HTH_LUXR"/>
    <property type="match status" value="1"/>
</dbReference>
<dbReference type="PROSITE" id="PS50043">
    <property type="entry name" value="HTH_LUXR_2"/>
    <property type="match status" value="1"/>
</dbReference>
<dbReference type="EMBL" id="JAWSTH010000004">
    <property type="protein sequence ID" value="MDW5593367.1"/>
    <property type="molecule type" value="Genomic_DNA"/>
</dbReference>
<dbReference type="PROSITE" id="PS50110">
    <property type="entry name" value="RESPONSE_REGULATORY"/>
    <property type="match status" value="1"/>
</dbReference>
<evidence type="ECO:0000259" key="3">
    <source>
        <dbReference type="PROSITE" id="PS50043"/>
    </source>
</evidence>
<evidence type="ECO:0000313" key="5">
    <source>
        <dbReference type="EMBL" id="MDW5593367.1"/>
    </source>
</evidence>
<gene>
    <name evidence="5" type="ORF">R7226_03400</name>
</gene>
<evidence type="ECO:0000259" key="4">
    <source>
        <dbReference type="PROSITE" id="PS50110"/>
    </source>
</evidence>
<proteinExistence type="predicted"/>
<dbReference type="InterPro" id="IPR051015">
    <property type="entry name" value="EvgA-like"/>
</dbReference>
<dbReference type="Gene3D" id="3.40.50.2300">
    <property type="match status" value="1"/>
</dbReference>
<dbReference type="Pfam" id="PF00196">
    <property type="entry name" value="GerE"/>
    <property type="match status" value="1"/>
</dbReference>
<evidence type="ECO:0000313" key="6">
    <source>
        <dbReference type="Proteomes" id="UP001284601"/>
    </source>
</evidence>
<dbReference type="InterPro" id="IPR016032">
    <property type="entry name" value="Sig_transdc_resp-reg_C-effctor"/>
</dbReference>
<dbReference type="PANTHER" id="PTHR45566:SF2">
    <property type="entry name" value="NARL SUBFAMILY"/>
    <property type="match status" value="1"/>
</dbReference>
<dbReference type="SUPFAM" id="SSF52172">
    <property type="entry name" value="CheY-like"/>
    <property type="match status" value="1"/>
</dbReference>
<comment type="caution">
    <text evidence="5">The sequence shown here is derived from an EMBL/GenBank/DDBJ whole genome shotgun (WGS) entry which is preliminary data.</text>
</comment>
<evidence type="ECO:0000256" key="2">
    <source>
        <dbReference type="PROSITE-ProRule" id="PRU00169"/>
    </source>
</evidence>
<dbReference type="PANTHER" id="PTHR45566">
    <property type="entry name" value="HTH-TYPE TRANSCRIPTIONAL REGULATOR YHJB-RELATED"/>
    <property type="match status" value="1"/>
</dbReference>
<dbReference type="InterPro" id="IPR001789">
    <property type="entry name" value="Sig_transdc_resp-reg_receiver"/>
</dbReference>
<organism evidence="5 6">
    <name type="scientific">Conexibacter stalactiti</name>
    <dbReference type="NCBI Taxonomy" id="1940611"/>
    <lineage>
        <taxon>Bacteria</taxon>
        <taxon>Bacillati</taxon>
        <taxon>Actinomycetota</taxon>
        <taxon>Thermoleophilia</taxon>
        <taxon>Solirubrobacterales</taxon>
        <taxon>Conexibacteraceae</taxon>
        <taxon>Conexibacter</taxon>
    </lineage>
</organism>
<dbReference type="PROSITE" id="PS00622">
    <property type="entry name" value="HTH_LUXR_1"/>
    <property type="match status" value="1"/>
</dbReference>
<dbReference type="InterPro" id="IPR000792">
    <property type="entry name" value="Tscrpt_reg_LuxR_C"/>
</dbReference>
<feature type="domain" description="Response regulatory" evidence="4">
    <location>
        <begin position="2"/>
        <end position="115"/>
    </location>
</feature>
<accession>A0ABU4HJC4</accession>